<keyword evidence="2 6" id="KW-0396">Initiation factor</keyword>
<dbReference type="NCBIfam" id="TIGR00168">
    <property type="entry name" value="infC"/>
    <property type="match status" value="1"/>
</dbReference>
<feature type="domain" description="Translation initiation factor 3 C-terminal" evidence="4">
    <location>
        <begin position="97"/>
        <end position="181"/>
    </location>
</feature>
<dbReference type="GO" id="GO:0016020">
    <property type="term" value="C:membrane"/>
    <property type="evidence" value="ECO:0007669"/>
    <property type="project" value="TreeGrafter"/>
</dbReference>
<protein>
    <submittedName>
        <fullName evidence="6">Translation initiation factor IF-3</fullName>
    </submittedName>
</protein>
<evidence type="ECO:0000313" key="6">
    <source>
        <dbReference type="EMBL" id="CAG7580334.1"/>
    </source>
</evidence>
<keyword evidence="3" id="KW-0648">Protein biosynthesis</keyword>
<evidence type="ECO:0000256" key="2">
    <source>
        <dbReference type="ARBA" id="ARBA00022540"/>
    </source>
</evidence>
<proteinExistence type="inferred from homology"/>
<dbReference type="Pfam" id="PF05198">
    <property type="entry name" value="IF3_N"/>
    <property type="match status" value="1"/>
</dbReference>
<dbReference type="PANTHER" id="PTHR10938:SF0">
    <property type="entry name" value="TRANSLATION INITIATION FACTOR IF-3, MITOCHONDRIAL"/>
    <property type="match status" value="1"/>
</dbReference>
<dbReference type="Gene3D" id="3.10.20.80">
    <property type="entry name" value="Translation initiation factor 3 (IF-3), N-terminal domain"/>
    <property type="match status" value="1"/>
</dbReference>
<evidence type="ECO:0000259" key="5">
    <source>
        <dbReference type="Pfam" id="PF05198"/>
    </source>
</evidence>
<dbReference type="Pfam" id="PF00707">
    <property type="entry name" value="IF3_C"/>
    <property type="match status" value="1"/>
</dbReference>
<dbReference type="GO" id="GO:0043022">
    <property type="term" value="F:ribosome binding"/>
    <property type="evidence" value="ECO:0007669"/>
    <property type="project" value="TreeGrafter"/>
</dbReference>
<evidence type="ECO:0000256" key="1">
    <source>
        <dbReference type="ARBA" id="ARBA00005439"/>
    </source>
</evidence>
<gene>
    <name evidence="6" type="ORF">SLAVMIC_00363</name>
</gene>
<dbReference type="SUPFAM" id="SSF55200">
    <property type="entry name" value="Translation initiation factor IF3, C-terminal domain"/>
    <property type="match status" value="1"/>
</dbReference>
<organism evidence="6">
    <name type="scientific">uncultured marine phage</name>
    <dbReference type="NCBI Taxonomy" id="707152"/>
    <lineage>
        <taxon>Viruses</taxon>
        <taxon>environmental samples</taxon>
    </lineage>
</organism>
<comment type="similarity">
    <text evidence="1">Belongs to the IF-3 family.</text>
</comment>
<reference evidence="6" key="1">
    <citation type="submission" date="2021-06" db="EMBL/GenBank/DDBJ databases">
        <authorList>
            <person name="Gannon L."/>
            <person name="Redgwell R T."/>
            <person name="Michniewski S."/>
            <person name="Harrison D C."/>
            <person name="Millard A."/>
        </authorList>
    </citation>
    <scope>NUCLEOTIDE SEQUENCE</scope>
</reference>
<dbReference type="InterPro" id="IPR019815">
    <property type="entry name" value="Translation_initiation_fac_3_C"/>
</dbReference>
<dbReference type="Gene3D" id="3.30.110.10">
    <property type="entry name" value="Translation initiation factor 3 (IF-3), C-terminal domain"/>
    <property type="match status" value="1"/>
</dbReference>
<feature type="domain" description="Translation initiation factor 3 N-terminal" evidence="5">
    <location>
        <begin position="20"/>
        <end position="88"/>
    </location>
</feature>
<evidence type="ECO:0000259" key="4">
    <source>
        <dbReference type="Pfam" id="PF00707"/>
    </source>
</evidence>
<sequence length="182" mass="21364">MAKRRNNNRRKPQQEEKNRINYKIRNVEDVRLVGDNVDVGVYSIKEAMSLANDMDLDLVEINGKADPPVCKIIDYKKFLYQQKLHEKEMKKKSKQTQTKEIKFGPNTESNDVDYRTKQAIKFLEQGNKVKASVFFKGRQIAFKDRGEKLLLEFIQSIEEHGTPEYLPKMNGRRMEVTIKPKK</sequence>
<evidence type="ECO:0000256" key="3">
    <source>
        <dbReference type="ARBA" id="ARBA00022917"/>
    </source>
</evidence>
<dbReference type="HAMAP" id="MF_00080">
    <property type="entry name" value="IF_3"/>
    <property type="match status" value="1"/>
</dbReference>
<dbReference type="SUPFAM" id="SSF54364">
    <property type="entry name" value="Translation initiation factor IF3, N-terminal domain"/>
    <property type="match status" value="1"/>
</dbReference>
<dbReference type="InterPro" id="IPR036787">
    <property type="entry name" value="T_IF-3_N_sf"/>
</dbReference>
<dbReference type="GO" id="GO:0032790">
    <property type="term" value="P:ribosome disassembly"/>
    <property type="evidence" value="ECO:0007669"/>
    <property type="project" value="TreeGrafter"/>
</dbReference>
<accession>A0A8D9C8T1</accession>
<dbReference type="InterPro" id="IPR036788">
    <property type="entry name" value="T_IF-3_C_sf"/>
</dbReference>
<dbReference type="PANTHER" id="PTHR10938">
    <property type="entry name" value="TRANSLATION INITIATION FACTOR IF-3"/>
    <property type="match status" value="1"/>
</dbReference>
<name>A0A8D9C8T1_9VIRU</name>
<dbReference type="InterPro" id="IPR001288">
    <property type="entry name" value="Translation_initiation_fac_3"/>
</dbReference>
<dbReference type="FunFam" id="3.30.110.10:FF:000001">
    <property type="entry name" value="Translation initiation factor IF-3"/>
    <property type="match status" value="1"/>
</dbReference>
<dbReference type="EMBL" id="OU342829">
    <property type="protein sequence ID" value="CAG7580334.1"/>
    <property type="molecule type" value="Genomic_DNA"/>
</dbReference>
<dbReference type="InterPro" id="IPR019814">
    <property type="entry name" value="Translation_initiation_fac_3_N"/>
</dbReference>